<keyword evidence="3" id="KW-0813">Transport</keyword>
<dbReference type="Pfam" id="PF01292">
    <property type="entry name" value="Ni_hydr_CYTB"/>
    <property type="match status" value="1"/>
</dbReference>
<keyword evidence="9 13" id="KW-1133">Transmembrane helix</keyword>
<dbReference type="Gene3D" id="1.20.950.20">
    <property type="entry name" value="Transmembrane di-heme cytochromes, Chain C"/>
    <property type="match status" value="1"/>
</dbReference>
<evidence type="ECO:0000256" key="7">
    <source>
        <dbReference type="ARBA" id="ARBA00022723"/>
    </source>
</evidence>
<evidence type="ECO:0000256" key="4">
    <source>
        <dbReference type="ARBA" id="ARBA00022475"/>
    </source>
</evidence>
<comment type="subcellular location">
    <subcellularLocation>
        <location evidence="2">Cell membrane</location>
        <topology evidence="2">Multi-pass membrane protein</topology>
    </subcellularLocation>
</comment>
<keyword evidence="11 13" id="KW-0472">Membrane</keyword>
<feature type="domain" description="Cytochrome b561 bacterial/Ni-hydrogenase" evidence="14">
    <location>
        <begin position="6"/>
        <end position="172"/>
    </location>
</feature>
<comment type="cofactor">
    <cofactor evidence="1">
        <name>heme b</name>
        <dbReference type="ChEBI" id="CHEBI:60344"/>
    </cofactor>
</comment>
<evidence type="ECO:0000313" key="15">
    <source>
        <dbReference type="EMBL" id="MCJ2182652.1"/>
    </source>
</evidence>
<keyword evidence="5" id="KW-0349">Heme</keyword>
<evidence type="ECO:0000256" key="12">
    <source>
        <dbReference type="ARBA" id="ARBA00037975"/>
    </source>
</evidence>
<proteinExistence type="inferred from homology"/>
<dbReference type="EMBL" id="JALHLF010000022">
    <property type="protein sequence ID" value="MCJ2182652.1"/>
    <property type="molecule type" value="Genomic_DNA"/>
</dbReference>
<evidence type="ECO:0000256" key="13">
    <source>
        <dbReference type="SAM" id="Phobius"/>
    </source>
</evidence>
<evidence type="ECO:0000313" key="16">
    <source>
        <dbReference type="Proteomes" id="UP001162881"/>
    </source>
</evidence>
<keyword evidence="16" id="KW-1185">Reference proteome</keyword>
<evidence type="ECO:0000259" key="14">
    <source>
        <dbReference type="Pfam" id="PF01292"/>
    </source>
</evidence>
<keyword evidence="7" id="KW-0479">Metal-binding</keyword>
<dbReference type="PANTHER" id="PTHR30529:SF1">
    <property type="entry name" value="CYTOCHROME B561 HOMOLOG 2"/>
    <property type="match status" value="1"/>
</dbReference>
<keyword evidence="8" id="KW-0249">Electron transport</keyword>
<protein>
    <submittedName>
        <fullName evidence="15">Cytochrome b</fullName>
    </submittedName>
</protein>
<evidence type="ECO:0000256" key="8">
    <source>
        <dbReference type="ARBA" id="ARBA00022982"/>
    </source>
</evidence>
<evidence type="ECO:0000256" key="6">
    <source>
        <dbReference type="ARBA" id="ARBA00022692"/>
    </source>
</evidence>
<dbReference type="SUPFAM" id="SSF81342">
    <property type="entry name" value="Transmembrane di-heme cytochromes"/>
    <property type="match status" value="1"/>
</dbReference>
<keyword evidence="10" id="KW-0408">Iron</keyword>
<evidence type="ECO:0000256" key="1">
    <source>
        <dbReference type="ARBA" id="ARBA00001970"/>
    </source>
</evidence>
<evidence type="ECO:0000256" key="10">
    <source>
        <dbReference type="ARBA" id="ARBA00023004"/>
    </source>
</evidence>
<feature type="transmembrane region" description="Helical" evidence="13">
    <location>
        <begin position="43"/>
        <end position="61"/>
    </location>
</feature>
<name>A0ABT0BC69_9SPHN</name>
<feature type="transmembrane region" description="Helical" evidence="13">
    <location>
        <begin position="12"/>
        <end position="31"/>
    </location>
</feature>
<dbReference type="InterPro" id="IPR011577">
    <property type="entry name" value="Cyt_b561_bac/Ni-Hgenase"/>
</dbReference>
<dbReference type="InterPro" id="IPR016174">
    <property type="entry name" value="Di-haem_cyt_TM"/>
</dbReference>
<dbReference type="RefSeq" id="WP_244018799.1">
    <property type="nucleotide sequence ID" value="NZ_JALHLF010000022.1"/>
</dbReference>
<accession>A0ABT0BC69</accession>
<dbReference type="PANTHER" id="PTHR30529">
    <property type="entry name" value="CYTOCHROME B561"/>
    <property type="match status" value="1"/>
</dbReference>
<evidence type="ECO:0000256" key="5">
    <source>
        <dbReference type="ARBA" id="ARBA00022617"/>
    </source>
</evidence>
<keyword evidence="4" id="KW-1003">Cell membrane</keyword>
<feature type="transmembrane region" description="Helical" evidence="13">
    <location>
        <begin position="143"/>
        <end position="163"/>
    </location>
</feature>
<evidence type="ECO:0000256" key="9">
    <source>
        <dbReference type="ARBA" id="ARBA00022989"/>
    </source>
</evidence>
<feature type="transmembrane region" description="Helical" evidence="13">
    <location>
        <begin position="82"/>
        <end position="103"/>
    </location>
</feature>
<reference evidence="15" key="1">
    <citation type="submission" date="2022-03" db="EMBL/GenBank/DDBJ databases">
        <title>Identification of a novel bacterium isolated from mangrove sediments.</title>
        <authorList>
            <person name="Pan X."/>
        </authorList>
    </citation>
    <scope>NUCLEOTIDE SEQUENCE</scope>
    <source>
        <strain evidence="15">B1949</strain>
    </source>
</reference>
<comment type="caution">
    <text evidence="15">The sequence shown here is derived from an EMBL/GenBank/DDBJ whole genome shotgun (WGS) entry which is preliminary data.</text>
</comment>
<evidence type="ECO:0000256" key="11">
    <source>
        <dbReference type="ARBA" id="ARBA00023136"/>
    </source>
</evidence>
<keyword evidence="6 13" id="KW-0812">Transmembrane</keyword>
<dbReference type="Proteomes" id="UP001162881">
    <property type="component" value="Unassembled WGS sequence"/>
</dbReference>
<dbReference type="InterPro" id="IPR052168">
    <property type="entry name" value="Cytochrome_b561_oxidase"/>
</dbReference>
<evidence type="ECO:0000256" key="3">
    <source>
        <dbReference type="ARBA" id="ARBA00022448"/>
    </source>
</evidence>
<sequence>MTDTKYNAGARALHWLIALLIVVNIALGLLHDPLEEVVSLMPAHKAIGMSVLALSVVRLGWRMAWTAPAYPASMTALETRAAKLLHGVLYLFMIAMPLSGWIMSSAGKYPLSWFGLFDLPKLPVVKDSPIAGIAHEMHEVGGYLLIALVLGHVLAALRHHFVLKDGILRRML</sequence>
<comment type="similarity">
    <text evidence="12">Belongs to the cytochrome b561 family.</text>
</comment>
<evidence type="ECO:0000256" key="2">
    <source>
        <dbReference type="ARBA" id="ARBA00004651"/>
    </source>
</evidence>
<organism evidence="15 16">
    <name type="scientific">Novosphingobium organovorum</name>
    <dbReference type="NCBI Taxonomy" id="2930092"/>
    <lineage>
        <taxon>Bacteria</taxon>
        <taxon>Pseudomonadati</taxon>
        <taxon>Pseudomonadota</taxon>
        <taxon>Alphaproteobacteria</taxon>
        <taxon>Sphingomonadales</taxon>
        <taxon>Sphingomonadaceae</taxon>
        <taxon>Novosphingobium</taxon>
    </lineage>
</organism>
<gene>
    <name evidence="15" type="ORF">MTR62_08100</name>
</gene>